<dbReference type="Gene3D" id="1.10.150.130">
    <property type="match status" value="1"/>
</dbReference>
<evidence type="ECO:0000313" key="4">
    <source>
        <dbReference type="EMBL" id="KAK6181896.1"/>
    </source>
</evidence>
<evidence type="ECO:0000259" key="3">
    <source>
        <dbReference type="PROSITE" id="PS51898"/>
    </source>
</evidence>
<name>A0AAN8JSN5_PATCE</name>
<dbReference type="CDD" id="cd00397">
    <property type="entry name" value="DNA_BRE_C"/>
    <property type="match status" value="1"/>
</dbReference>
<dbReference type="PROSITE" id="PS51898">
    <property type="entry name" value="TYR_RECOMBINASE"/>
    <property type="match status" value="1"/>
</dbReference>
<dbReference type="Gene3D" id="1.10.443.10">
    <property type="entry name" value="Intergrase catalytic core"/>
    <property type="match status" value="1"/>
</dbReference>
<dbReference type="InterPro" id="IPR010998">
    <property type="entry name" value="Integrase_recombinase_N"/>
</dbReference>
<evidence type="ECO:0000313" key="5">
    <source>
        <dbReference type="Proteomes" id="UP001347796"/>
    </source>
</evidence>
<dbReference type="AlphaFoldDB" id="A0AAN8JSN5"/>
<organism evidence="4 5">
    <name type="scientific">Patella caerulea</name>
    <name type="common">Rayed Mediterranean limpet</name>
    <dbReference type="NCBI Taxonomy" id="87958"/>
    <lineage>
        <taxon>Eukaryota</taxon>
        <taxon>Metazoa</taxon>
        <taxon>Spiralia</taxon>
        <taxon>Lophotrochozoa</taxon>
        <taxon>Mollusca</taxon>
        <taxon>Gastropoda</taxon>
        <taxon>Patellogastropoda</taxon>
        <taxon>Patelloidea</taxon>
        <taxon>Patellidae</taxon>
        <taxon>Patella</taxon>
    </lineage>
</organism>
<comment type="caution">
    <text evidence="4">The sequence shown here is derived from an EMBL/GenBank/DDBJ whole genome shotgun (WGS) entry which is preliminary data.</text>
</comment>
<dbReference type="Proteomes" id="UP001347796">
    <property type="component" value="Unassembled WGS sequence"/>
</dbReference>
<dbReference type="InterPro" id="IPR011010">
    <property type="entry name" value="DNA_brk_join_enz"/>
</dbReference>
<sequence length="382" mass="42919">MANAVLVSTATRNDSECTANSAKMATFVDNSGNKSDNQNTPVESKTCSDSLSCIRESLKKHEFSERSTAIIMESWRSKTKGQYSIFIRKWLLYCCEKQISGIQVSLVNVIDFLTKLFDDGAGYSAINTARSSLSAIGLIFDGFLVGKHPMVIRFLKGVFNLRPSLSRSERTWDVNIVLQYLKKLSPVHSISFKNLTLKLAMLIALVTAGRSQTLHLISIDNIHKETDKYILSINGLLKQSRPGSTNQEVELRAYPPDRKLCVVTCLKEYLLRTSDIRKETQFLFISYIKPHKRVSRETISRWIKCVMQMSGIDISVFSSHSTRSASVSKAKENGVPISHLLKIAGWSNSGTFLKYYDKNINKPAAEYYQKAVLICDPQSSDD</sequence>
<accession>A0AAN8JSN5</accession>
<dbReference type="PANTHER" id="PTHR35617">
    <property type="entry name" value="PHAGE_INTEGRASE DOMAIN-CONTAINING PROTEIN"/>
    <property type="match status" value="1"/>
</dbReference>
<evidence type="ECO:0000256" key="1">
    <source>
        <dbReference type="ARBA" id="ARBA00023125"/>
    </source>
</evidence>
<dbReference type="GO" id="GO:0015074">
    <property type="term" value="P:DNA integration"/>
    <property type="evidence" value="ECO:0007669"/>
    <property type="project" value="InterPro"/>
</dbReference>
<dbReference type="GO" id="GO:0006310">
    <property type="term" value="P:DNA recombination"/>
    <property type="evidence" value="ECO:0007669"/>
    <property type="project" value="UniProtKB-KW"/>
</dbReference>
<dbReference type="EMBL" id="JAZGQO010000007">
    <property type="protein sequence ID" value="KAK6181896.1"/>
    <property type="molecule type" value="Genomic_DNA"/>
</dbReference>
<dbReference type="InterPro" id="IPR002104">
    <property type="entry name" value="Integrase_catalytic"/>
</dbReference>
<evidence type="ECO:0000256" key="2">
    <source>
        <dbReference type="ARBA" id="ARBA00023172"/>
    </source>
</evidence>
<dbReference type="InterPro" id="IPR013762">
    <property type="entry name" value="Integrase-like_cat_sf"/>
</dbReference>
<proteinExistence type="predicted"/>
<protein>
    <recommendedName>
        <fullName evidence="3">Tyr recombinase domain-containing protein</fullName>
    </recommendedName>
</protein>
<keyword evidence="1" id="KW-0238">DNA-binding</keyword>
<dbReference type="GO" id="GO:0003677">
    <property type="term" value="F:DNA binding"/>
    <property type="evidence" value="ECO:0007669"/>
    <property type="project" value="UniProtKB-KW"/>
</dbReference>
<reference evidence="4 5" key="1">
    <citation type="submission" date="2024-01" db="EMBL/GenBank/DDBJ databases">
        <title>The genome of the rayed Mediterranean limpet Patella caerulea (Linnaeus, 1758).</title>
        <authorList>
            <person name="Anh-Thu Weber A."/>
            <person name="Halstead-Nussloch G."/>
        </authorList>
    </citation>
    <scope>NUCLEOTIDE SEQUENCE [LARGE SCALE GENOMIC DNA]</scope>
    <source>
        <strain evidence="4">AATW-2023a</strain>
        <tissue evidence="4">Whole specimen</tissue>
    </source>
</reference>
<keyword evidence="2" id="KW-0233">DNA recombination</keyword>
<keyword evidence="5" id="KW-1185">Reference proteome</keyword>
<dbReference type="PANTHER" id="PTHR35617:SF3">
    <property type="entry name" value="CORE-BINDING (CB) DOMAIN-CONTAINING PROTEIN"/>
    <property type="match status" value="1"/>
</dbReference>
<dbReference type="Pfam" id="PF00589">
    <property type="entry name" value="Phage_integrase"/>
    <property type="match status" value="1"/>
</dbReference>
<feature type="domain" description="Tyr recombinase" evidence="3">
    <location>
        <begin position="160"/>
        <end position="369"/>
    </location>
</feature>
<gene>
    <name evidence="4" type="ORF">SNE40_009674</name>
</gene>
<dbReference type="SUPFAM" id="SSF56349">
    <property type="entry name" value="DNA breaking-rejoining enzymes"/>
    <property type="match status" value="1"/>
</dbReference>